<dbReference type="SUPFAM" id="SSF54001">
    <property type="entry name" value="Cysteine proteinases"/>
    <property type="match status" value="1"/>
</dbReference>
<dbReference type="GO" id="GO:0016929">
    <property type="term" value="F:deSUMOylase activity"/>
    <property type="evidence" value="ECO:0007669"/>
    <property type="project" value="TreeGrafter"/>
</dbReference>
<protein>
    <submittedName>
        <fullName evidence="7">Cysteine proteinase</fullName>
    </submittedName>
</protein>
<dbReference type="InterPro" id="IPR003653">
    <property type="entry name" value="Peptidase_C48_C"/>
</dbReference>
<evidence type="ECO:0000313" key="7">
    <source>
        <dbReference type="EMBL" id="KAF2265820.1"/>
    </source>
</evidence>
<evidence type="ECO:0000256" key="2">
    <source>
        <dbReference type="ARBA" id="ARBA00022670"/>
    </source>
</evidence>
<dbReference type="GO" id="GO:0016926">
    <property type="term" value="P:protein desumoylation"/>
    <property type="evidence" value="ECO:0007669"/>
    <property type="project" value="TreeGrafter"/>
</dbReference>
<proteinExistence type="inferred from homology"/>
<dbReference type="Gene3D" id="3.40.395.10">
    <property type="entry name" value="Adenoviral Proteinase, Chain A"/>
    <property type="match status" value="1"/>
</dbReference>
<dbReference type="Pfam" id="PF02902">
    <property type="entry name" value="Peptidase_C48"/>
    <property type="match status" value="1"/>
</dbReference>
<keyword evidence="4" id="KW-0788">Thiol protease</keyword>
<dbReference type="GO" id="GO:0005634">
    <property type="term" value="C:nucleus"/>
    <property type="evidence" value="ECO:0007669"/>
    <property type="project" value="TreeGrafter"/>
</dbReference>
<dbReference type="EMBL" id="ML986603">
    <property type="protein sequence ID" value="KAF2265820.1"/>
    <property type="molecule type" value="Genomic_DNA"/>
</dbReference>
<dbReference type="Proteomes" id="UP000800093">
    <property type="component" value="Unassembled WGS sequence"/>
</dbReference>
<evidence type="ECO:0000256" key="4">
    <source>
        <dbReference type="ARBA" id="ARBA00022807"/>
    </source>
</evidence>
<gene>
    <name evidence="7" type="ORF">CC78DRAFT_532188</name>
</gene>
<comment type="similarity">
    <text evidence="1">Belongs to the peptidase C48 family.</text>
</comment>
<reference evidence="8" key="1">
    <citation type="journal article" date="2020" name="Stud. Mycol.">
        <title>101 Dothideomycetes genomes: A test case for predicting lifestyles and emergence of pathogens.</title>
        <authorList>
            <person name="Haridas S."/>
            <person name="Albert R."/>
            <person name="Binder M."/>
            <person name="Bloem J."/>
            <person name="LaButti K."/>
            <person name="Salamov A."/>
            <person name="Andreopoulos B."/>
            <person name="Baker S."/>
            <person name="Barry K."/>
            <person name="Bills G."/>
            <person name="Bluhm B."/>
            <person name="Cannon C."/>
            <person name="Castanera R."/>
            <person name="Culley D."/>
            <person name="Daum C."/>
            <person name="Ezra D."/>
            <person name="Gonzalez J."/>
            <person name="Henrissat B."/>
            <person name="Kuo A."/>
            <person name="Liang C."/>
            <person name="Lipzen A."/>
            <person name="Lutzoni F."/>
            <person name="Magnuson J."/>
            <person name="Mondo S."/>
            <person name="Nolan M."/>
            <person name="Ohm R."/>
            <person name="Pangilinan J."/>
            <person name="Park H.-J."/>
            <person name="Ramirez L."/>
            <person name="Alfaro M."/>
            <person name="Sun H."/>
            <person name="Tritt A."/>
            <person name="Yoshinaga Y."/>
            <person name="Zwiers L.-H."/>
            <person name="Turgeon B."/>
            <person name="Goodwin S."/>
            <person name="Spatafora J."/>
            <person name="Crous P."/>
            <person name="Grigoriev I."/>
        </authorList>
    </citation>
    <scope>NUCLEOTIDE SEQUENCE [LARGE SCALE GENOMIC DNA]</scope>
    <source>
        <strain evidence="8">CBS 304.66</strain>
    </source>
</reference>
<name>A0A9P4KC22_9PLEO</name>
<comment type="caution">
    <text evidence="7">The sequence shown here is derived from an EMBL/GenBank/DDBJ whole genome shotgun (WGS) entry which is preliminary data.</text>
</comment>
<feature type="region of interest" description="Disordered" evidence="5">
    <location>
        <begin position="73"/>
        <end position="110"/>
    </location>
</feature>
<evidence type="ECO:0000259" key="6">
    <source>
        <dbReference type="PROSITE" id="PS50600"/>
    </source>
</evidence>
<dbReference type="GO" id="GO:0006508">
    <property type="term" value="P:proteolysis"/>
    <property type="evidence" value="ECO:0007669"/>
    <property type="project" value="UniProtKB-KW"/>
</dbReference>
<keyword evidence="3" id="KW-0378">Hydrolase</keyword>
<dbReference type="OrthoDB" id="1939479at2759"/>
<sequence>MTGTGKATYLDFSAANIYRTSVSLSLLFCSGIKELVKTASLKLLNYVTRTYIIRPEPIYREDGARKKILLDVGREPSPIENQTPIDKRTSGRKSGPKNKHKRSSKISSPTHIPISVLSNDLFMEESSTAPHTEELSGLPDAPPSLLADGLSIDYHASCPEKRVPYPQEYVPLTQEHVPFPEGHIPYTEELSELPDAPSPVPEKTQRFSNQYTTIYYEERDPASRILDTYVEDVSYIQSPPKGVPGEPLPSTPQKNSFLDLPDYAPQTPDEVEGMEQFELAVCFQREVDGELKYLAALKEPNADEEDRKTMIANDRVLNISPSGNVELAFARPSLFPGQKHDNRKSDANIKFKKNPSLATVIAEAKWDLQARAALEEHARKVQEEQRLAKEAAAKPAASLAAARPFVAPISDRERRLIRIAMRKSNNGLDKTVTIVKDKLIAHDFGTLLPDLFNGAELGWLNDNIVDGYMTILVDHIKAQAGYKHRRGGPAPPVHNFASQWYTTFTGNPNMVKRWASRKQLGKEQLLDAKLLLFPICSGSHWRLIALRPQERVIEYLDSLYQDEASGNPYICAICSYLQMELEELYQPNEWKILRRQRSPKQSNASDCGVFTVLNALALLRNENPKEKVDVRDGMEAARKRIAVTLINEQVTTEFN</sequence>
<feature type="domain" description="Ubiquitin-like protease family profile" evidence="6">
    <location>
        <begin position="437"/>
        <end position="618"/>
    </location>
</feature>
<evidence type="ECO:0000313" key="8">
    <source>
        <dbReference type="Proteomes" id="UP000800093"/>
    </source>
</evidence>
<feature type="compositionally biased region" description="Basic residues" evidence="5">
    <location>
        <begin position="90"/>
        <end position="104"/>
    </location>
</feature>
<dbReference type="AlphaFoldDB" id="A0A9P4KC22"/>
<organism evidence="7 8">
    <name type="scientific">Lojkania enalia</name>
    <dbReference type="NCBI Taxonomy" id="147567"/>
    <lineage>
        <taxon>Eukaryota</taxon>
        <taxon>Fungi</taxon>
        <taxon>Dikarya</taxon>
        <taxon>Ascomycota</taxon>
        <taxon>Pezizomycotina</taxon>
        <taxon>Dothideomycetes</taxon>
        <taxon>Pleosporomycetidae</taxon>
        <taxon>Pleosporales</taxon>
        <taxon>Pleosporales incertae sedis</taxon>
        <taxon>Lojkania</taxon>
    </lineage>
</organism>
<keyword evidence="2" id="KW-0645">Protease</keyword>
<evidence type="ECO:0000256" key="3">
    <source>
        <dbReference type="ARBA" id="ARBA00022801"/>
    </source>
</evidence>
<dbReference type="PANTHER" id="PTHR12606">
    <property type="entry name" value="SENTRIN/SUMO-SPECIFIC PROTEASE"/>
    <property type="match status" value="1"/>
</dbReference>
<dbReference type="PANTHER" id="PTHR12606:SF141">
    <property type="entry name" value="GH15225P-RELATED"/>
    <property type="match status" value="1"/>
</dbReference>
<accession>A0A9P4KC22</accession>
<evidence type="ECO:0000256" key="1">
    <source>
        <dbReference type="ARBA" id="ARBA00005234"/>
    </source>
</evidence>
<dbReference type="InterPro" id="IPR038765">
    <property type="entry name" value="Papain-like_cys_pep_sf"/>
</dbReference>
<evidence type="ECO:0000256" key="5">
    <source>
        <dbReference type="SAM" id="MobiDB-lite"/>
    </source>
</evidence>
<keyword evidence="8" id="KW-1185">Reference proteome</keyword>
<dbReference type="PROSITE" id="PS50600">
    <property type="entry name" value="ULP_PROTEASE"/>
    <property type="match status" value="1"/>
</dbReference>